<name>A0A1F7F2E5_UNCRA</name>
<dbReference type="EMBL" id="MFYX01000141">
    <property type="protein sequence ID" value="OGK00732.1"/>
    <property type="molecule type" value="Genomic_DNA"/>
</dbReference>
<comment type="caution">
    <text evidence="1">The sequence shown here is derived from an EMBL/GenBank/DDBJ whole genome shotgun (WGS) entry which is preliminary data.</text>
</comment>
<protein>
    <submittedName>
        <fullName evidence="1">Uncharacterized protein</fullName>
    </submittedName>
</protein>
<evidence type="ECO:0000313" key="2">
    <source>
        <dbReference type="Proteomes" id="UP000179243"/>
    </source>
</evidence>
<organism evidence="1 2">
    <name type="scientific">Candidatus Raymondbacteria bacterium RIFOXYD12_FULL_49_13</name>
    <dbReference type="NCBI Taxonomy" id="1817890"/>
    <lineage>
        <taxon>Bacteria</taxon>
        <taxon>Raymondiibacteriota</taxon>
    </lineage>
</organism>
<dbReference type="AlphaFoldDB" id="A0A1F7F2E5"/>
<gene>
    <name evidence="1" type="ORF">A2519_19880</name>
</gene>
<accession>A0A1F7F2E5</accession>
<dbReference type="Proteomes" id="UP000179243">
    <property type="component" value="Unassembled WGS sequence"/>
</dbReference>
<evidence type="ECO:0000313" key="1">
    <source>
        <dbReference type="EMBL" id="OGK00732.1"/>
    </source>
</evidence>
<sequence length="174" mass="18827">MAAMKIIAPLAIVLFLAVLCTCSRDLKHPAPTQPLGTSGTVNPVIGTWSGPLPDSTYPYLYMTLNADSSYLLYVTAHSGVALDTIFWHQGTWSQVDTTARFYGTTCKKDSLAILISYPCEPVIVLAEHLQPVNDKPNQKWAIKISDMASILLGLGISQSTINLLMDASIAITKS</sequence>
<reference evidence="1 2" key="1">
    <citation type="journal article" date="2016" name="Nat. Commun.">
        <title>Thousands of microbial genomes shed light on interconnected biogeochemical processes in an aquifer system.</title>
        <authorList>
            <person name="Anantharaman K."/>
            <person name="Brown C.T."/>
            <person name="Hug L.A."/>
            <person name="Sharon I."/>
            <person name="Castelle C.J."/>
            <person name="Probst A.J."/>
            <person name="Thomas B.C."/>
            <person name="Singh A."/>
            <person name="Wilkins M.J."/>
            <person name="Karaoz U."/>
            <person name="Brodie E.L."/>
            <person name="Williams K.H."/>
            <person name="Hubbard S.S."/>
            <person name="Banfield J.F."/>
        </authorList>
    </citation>
    <scope>NUCLEOTIDE SEQUENCE [LARGE SCALE GENOMIC DNA]</scope>
</reference>
<proteinExistence type="predicted"/>